<evidence type="ECO:0000313" key="3">
    <source>
        <dbReference type="Proteomes" id="UP001500909"/>
    </source>
</evidence>
<name>A0ABN1A4Y3_9ACTN</name>
<sequence length="85" mass="8918">MEGGLALLALAVHDVVQEAADLLVLLLEQLHDVLLLLGHVVRAPLVSSCGTADEYPGRHRPRRPEPAAPRAGGGAGTGFTALRYT</sequence>
<proteinExistence type="predicted"/>
<dbReference type="EMBL" id="BAAABY010000025">
    <property type="protein sequence ID" value="GAA0467613.1"/>
    <property type="molecule type" value="Genomic_DNA"/>
</dbReference>
<evidence type="ECO:0008006" key="4">
    <source>
        <dbReference type="Google" id="ProtNLM"/>
    </source>
</evidence>
<evidence type="ECO:0000256" key="1">
    <source>
        <dbReference type="SAM" id="MobiDB-lite"/>
    </source>
</evidence>
<protein>
    <recommendedName>
        <fullName evidence="4">Secreted protein</fullName>
    </recommendedName>
</protein>
<accession>A0ABN1A4Y3</accession>
<organism evidence="2 3">
    <name type="scientific">Streptomyces olivaceiscleroticus</name>
    <dbReference type="NCBI Taxonomy" id="68245"/>
    <lineage>
        <taxon>Bacteria</taxon>
        <taxon>Bacillati</taxon>
        <taxon>Actinomycetota</taxon>
        <taxon>Actinomycetes</taxon>
        <taxon>Kitasatosporales</taxon>
        <taxon>Streptomycetaceae</taxon>
        <taxon>Streptomyces</taxon>
    </lineage>
</organism>
<gene>
    <name evidence="2" type="ORF">GCM10010361_34770</name>
</gene>
<feature type="region of interest" description="Disordered" evidence="1">
    <location>
        <begin position="52"/>
        <end position="85"/>
    </location>
</feature>
<dbReference type="Proteomes" id="UP001500909">
    <property type="component" value="Unassembled WGS sequence"/>
</dbReference>
<comment type="caution">
    <text evidence="2">The sequence shown here is derived from an EMBL/GenBank/DDBJ whole genome shotgun (WGS) entry which is preliminary data.</text>
</comment>
<evidence type="ECO:0000313" key="2">
    <source>
        <dbReference type="EMBL" id="GAA0467613.1"/>
    </source>
</evidence>
<keyword evidence="3" id="KW-1185">Reference proteome</keyword>
<reference evidence="2 3" key="1">
    <citation type="journal article" date="2019" name="Int. J. Syst. Evol. Microbiol.">
        <title>The Global Catalogue of Microorganisms (GCM) 10K type strain sequencing project: providing services to taxonomists for standard genome sequencing and annotation.</title>
        <authorList>
            <consortium name="The Broad Institute Genomics Platform"/>
            <consortium name="The Broad Institute Genome Sequencing Center for Infectious Disease"/>
            <person name="Wu L."/>
            <person name="Ma J."/>
        </authorList>
    </citation>
    <scope>NUCLEOTIDE SEQUENCE [LARGE SCALE GENOMIC DNA]</scope>
    <source>
        <strain evidence="2 3">JCM 4805</strain>
    </source>
</reference>